<dbReference type="PANTHER" id="PTHR42935:SF1">
    <property type="entry name" value="SLR0930 PROTEIN"/>
    <property type="match status" value="1"/>
</dbReference>
<dbReference type="SUPFAM" id="SSF52540">
    <property type="entry name" value="P-loop containing nucleoside triphosphate hydrolases"/>
    <property type="match status" value="1"/>
</dbReference>
<sequence length="286" mass="31367">MTDPDFRALVDRAVAALERLAPAPAAALDLARADAFLWHGDRAALTPVPHVNRVALDLLRGVDRQSQLLLENTRRFARGLPANNALLWGARGMGKSSLVKAAHATVLAEAPSSLVLIEVQREELTSVPTLLTLLRASDRRAIVFVDDLSFETEDAAYKSLKAGLEGGLEGRPSNVLFYATSNRRHLMPREMIDNERSTAINPGEAIEEKVSLSDRFGLWLGFHACDQQTYLAMVDSYAERFALGVERDKLHADANAWSVTRGARSGRVAWQFVQDLAGKLGKKIAD</sequence>
<gene>
    <name evidence="1" type="ORF">TMPK1_06330</name>
</gene>
<accession>A0A8S8XB61</accession>
<organism evidence="1 2">
    <name type="scientific">Roseiterribacter gracilis</name>
    <dbReference type="NCBI Taxonomy" id="2812848"/>
    <lineage>
        <taxon>Bacteria</taxon>
        <taxon>Pseudomonadati</taxon>
        <taxon>Pseudomonadota</taxon>
        <taxon>Alphaproteobacteria</taxon>
        <taxon>Rhodospirillales</taxon>
        <taxon>Roseiterribacteraceae</taxon>
        <taxon>Roseiterribacter</taxon>
    </lineage>
</organism>
<dbReference type="RefSeq" id="WP_420241391.1">
    <property type="nucleotide sequence ID" value="NZ_BOPV01000001.1"/>
</dbReference>
<dbReference type="PANTHER" id="PTHR42935">
    <property type="entry name" value="SLR0930 PROTEIN"/>
    <property type="match status" value="1"/>
</dbReference>
<dbReference type="InterPro" id="IPR027417">
    <property type="entry name" value="P-loop_NTPase"/>
</dbReference>
<keyword evidence="2" id="KW-1185">Reference proteome</keyword>
<dbReference type="Pfam" id="PF05673">
    <property type="entry name" value="DUF815"/>
    <property type="match status" value="1"/>
</dbReference>
<dbReference type="Gene3D" id="3.40.50.300">
    <property type="entry name" value="P-loop containing nucleotide triphosphate hydrolases"/>
    <property type="match status" value="1"/>
</dbReference>
<dbReference type="Proteomes" id="UP000681075">
    <property type="component" value="Unassembled WGS sequence"/>
</dbReference>
<evidence type="ECO:0000313" key="2">
    <source>
        <dbReference type="Proteomes" id="UP000681075"/>
    </source>
</evidence>
<comment type="caution">
    <text evidence="1">The sequence shown here is derived from an EMBL/GenBank/DDBJ whole genome shotgun (WGS) entry which is preliminary data.</text>
</comment>
<name>A0A8S8XB61_9PROT</name>
<dbReference type="InterPro" id="IPR008533">
    <property type="entry name" value="DUF815"/>
</dbReference>
<dbReference type="AlphaFoldDB" id="A0A8S8XB61"/>
<protein>
    <submittedName>
        <fullName evidence="1">ATPase AAA</fullName>
    </submittedName>
</protein>
<dbReference type="EMBL" id="BOPV01000001">
    <property type="protein sequence ID" value="GIL38396.1"/>
    <property type="molecule type" value="Genomic_DNA"/>
</dbReference>
<reference evidence="1" key="1">
    <citation type="submission" date="2021-02" db="EMBL/GenBank/DDBJ databases">
        <title>Genome sequence of Rhodospirillales sp. strain TMPK1 isolated from soil.</title>
        <authorList>
            <person name="Nakai R."/>
            <person name="Kusada H."/>
            <person name="Tamaki H."/>
        </authorList>
    </citation>
    <scope>NUCLEOTIDE SEQUENCE</scope>
    <source>
        <strain evidence="1">TMPK1</strain>
    </source>
</reference>
<evidence type="ECO:0000313" key="1">
    <source>
        <dbReference type="EMBL" id="GIL38396.1"/>
    </source>
</evidence>
<proteinExistence type="predicted"/>